<dbReference type="RefSeq" id="WP_134507412.1">
    <property type="nucleotide sequence ID" value="NZ_SOFM01000010.1"/>
</dbReference>
<accession>A0A4R8WFE0</accession>
<name>A0A4R8WFE0_9MICO</name>
<evidence type="ECO:0000313" key="4">
    <source>
        <dbReference type="Proteomes" id="UP000297643"/>
    </source>
</evidence>
<comment type="caution">
    <text evidence="3">The sequence shown here is derived from an EMBL/GenBank/DDBJ whole genome shotgun (WGS) entry which is preliminary data.</text>
</comment>
<sequence>MSRNNSDVLAKINVPLALLWLAGFVVTAVGYLVMTSSNAAQAQFASSGSQDYATYFTAQSGSTLGTTLMGAGVLGLLLALAAHVKTHPAGIAAGVADAEPAEDSFDDELDLSGEDLDADEIDADDAVETTGMAGTDDEATALGEAAAEPELEPTTAR</sequence>
<evidence type="ECO:0000313" key="3">
    <source>
        <dbReference type="EMBL" id="TFC06430.1"/>
    </source>
</evidence>
<keyword evidence="2" id="KW-0472">Membrane</keyword>
<feature type="compositionally biased region" description="Low complexity" evidence="1">
    <location>
        <begin position="140"/>
        <end position="157"/>
    </location>
</feature>
<evidence type="ECO:0000256" key="1">
    <source>
        <dbReference type="SAM" id="MobiDB-lite"/>
    </source>
</evidence>
<feature type="compositionally biased region" description="Acidic residues" evidence="1">
    <location>
        <begin position="99"/>
        <end position="127"/>
    </location>
</feature>
<feature type="region of interest" description="Disordered" evidence="1">
    <location>
        <begin position="95"/>
        <end position="157"/>
    </location>
</feature>
<keyword evidence="4" id="KW-1185">Reference proteome</keyword>
<evidence type="ECO:0000256" key="2">
    <source>
        <dbReference type="SAM" id="Phobius"/>
    </source>
</evidence>
<dbReference type="AlphaFoldDB" id="A0A4R8WFE0"/>
<feature type="transmembrane region" description="Helical" evidence="2">
    <location>
        <begin position="53"/>
        <end position="80"/>
    </location>
</feature>
<dbReference type="Proteomes" id="UP000297643">
    <property type="component" value="Unassembled WGS sequence"/>
</dbReference>
<keyword evidence="2" id="KW-1133">Transmembrane helix</keyword>
<feature type="transmembrane region" description="Helical" evidence="2">
    <location>
        <begin position="12"/>
        <end position="33"/>
    </location>
</feature>
<evidence type="ECO:0008006" key="5">
    <source>
        <dbReference type="Google" id="ProtNLM"/>
    </source>
</evidence>
<dbReference type="EMBL" id="SOFM01000010">
    <property type="protein sequence ID" value="TFC06430.1"/>
    <property type="molecule type" value="Genomic_DNA"/>
</dbReference>
<gene>
    <name evidence="3" type="ORF">E3O32_04980</name>
</gene>
<proteinExistence type="predicted"/>
<keyword evidence="2" id="KW-0812">Transmembrane</keyword>
<organism evidence="3 4">
    <name type="scientific">Cryobacterium mannosilyticum</name>
    <dbReference type="NCBI Taxonomy" id="1259190"/>
    <lineage>
        <taxon>Bacteria</taxon>
        <taxon>Bacillati</taxon>
        <taxon>Actinomycetota</taxon>
        <taxon>Actinomycetes</taxon>
        <taxon>Micrococcales</taxon>
        <taxon>Microbacteriaceae</taxon>
        <taxon>Cryobacterium</taxon>
    </lineage>
</organism>
<reference evidence="3 4" key="1">
    <citation type="submission" date="2019-03" db="EMBL/GenBank/DDBJ databases">
        <title>Genomics of glacier-inhabiting Cryobacterium strains.</title>
        <authorList>
            <person name="Liu Q."/>
            <person name="Xin Y.-H."/>
        </authorList>
    </citation>
    <scope>NUCLEOTIDE SEQUENCE [LARGE SCALE GENOMIC DNA]</scope>
    <source>
        <strain evidence="3 4">RHLT2-21</strain>
    </source>
</reference>
<protein>
    <recommendedName>
        <fullName evidence="5">Dinucleotide-utilizing enzyme</fullName>
    </recommendedName>
</protein>